<dbReference type="Proteomes" id="UP000199013">
    <property type="component" value="Unassembled WGS sequence"/>
</dbReference>
<organism evidence="1 2">
    <name type="scientific">Candidatus Protofrankia californiensis</name>
    <dbReference type="NCBI Taxonomy" id="1839754"/>
    <lineage>
        <taxon>Bacteria</taxon>
        <taxon>Bacillati</taxon>
        <taxon>Actinomycetota</taxon>
        <taxon>Actinomycetes</taxon>
        <taxon>Frankiales</taxon>
        <taxon>Frankiaceae</taxon>
        <taxon>Protofrankia</taxon>
    </lineage>
</organism>
<name>A0A1C3NT52_9ACTN</name>
<sequence>MTAAAGAGWRVDVLTEYLDADGPEGRQEQMLPGQDGRWRLILTSQPIPPLVAGMVAGAPVW</sequence>
<protein>
    <submittedName>
        <fullName evidence="1">Uncharacterized protein</fullName>
    </submittedName>
</protein>
<keyword evidence="2" id="KW-1185">Reference proteome</keyword>
<reference evidence="2" key="1">
    <citation type="submission" date="2016-02" db="EMBL/GenBank/DDBJ databases">
        <authorList>
            <person name="Wibberg D."/>
        </authorList>
    </citation>
    <scope>NUCLEOTIDE SEQUENCE [LARGE SCALE GENOMIC DNA]</scope>
</reference>
<accession>A0A1C3NT52</accession>
<dbReference type="EMBL" id="FLUV01000083">
    <property type="protein sequence ID" value="SBW17398.1"/>
    <property type="molecule type" value="Genomic_DNA"/>
</dbReference>
<evidence type="ECO:0000313" key="2">
    <source>
        <dbReference type="Proteomes" id="UP000199013"/>
    </source>
</evidence>
<gene>
    <name evidence="1" type="ORF">FDG2_0201</name>
</gene>
<dbReference type="AlphaFoldDB" id="A0A1C3NT52"/>
<evidence type="ECO:0000313" key="1">
    <source>
        <dbReference type="EMBL" id="SBW17398.1"/>
    </source>
</evidence>
<proteinExistence type="predicted"/>